<evidence type="ECO:0000256" key="1">
    <source>
        <dbReference type="ARBA" id="ARBA00006623"/>
    </source>
</evidence>
<dbReference type="Proteomes" id="UP001176961">
    <property type="component" value="Unassembled WGS sequence"/>
</dbReference>
<dbReference type="PANTHER" id="PTHR12925">
    <property type="entry name" value="HIKESHI FAMILY MEMBER"/>
    <property type="match status" value="1"/>
</dbReference>
<dbReference type="InterPro" id="IPR031318">
    <property type="entry name" value="OPI10"/>
</dbReference>
<dbReference type="GO" id="GO:0061608">
    <property type="term" value="F:nuclear import signal receptor activity"/>
    <property type="evidence" value="ECO:0007669"/>
    <property type="project" value="TreeGrafter"/>
</dbReference>
<evidence type="ECO:0000313" key="4">
    <source>
        <dbReference type="EMBL" id="CAJ0602409.1"/>
    </source>
</evidence>
<accession>A0AA36H1Q2</accession>
<comment type="caution">
    <text evidence="4">The sequence shown here is derived from an EMBL/GenBank/DDBJ whole genome shotgun (WGS) entry which is preliminary data.</text>
</comment>
<dbReference type="InterPro" id="IPR008493">
    <property type="entry name" value="Hikeshi-like_N"/>
</dbReference>
<dbReference type="GO" id="GO:0006606">
    <property type="term" value="P:protein import into nucleus"/>
    <property type="evidence" value="ECO:0007669"/>
    <property type="project" value="TreeGrafter"/>
</dbReference>
<dbReference type="PANTHER" id="PTHR12925:SF0">
    <property type="entry name" value="PROTEIN HIKESHI"/>
    <property type="match status" value="1"/>
</dbReference>
<evidence type="ECO:0008006" key="6">
    <source>
        <dbReference type="Google" id="ProtNLM"/>
    </source>
</evidence>
<name>A0AA36H1Q2_CYLNA</name>
<protein>
    <recommendedName>
        <fullName evidence="6">Hikeshi-like domain-containing protein</fullName>
    </recommendedName>
</protein>
<feature type="domain" description="Hikeshi-like N-terminal" evidence="2">
    <location>
        <begin position="8"/>
        <end position="132"/>
    </location>
</feature>
<sequence length="205" mass="22611">MAEVFGLIAAGRAPSQFAQVGEREFLCEVGDAANVNHVVVFMTGLQNFPEGLGSSVYVRWPTPDGQDAGWHYLGFLCNAKPSVIFKIAQLHLSEVRHTGVFGGAMSSGTMGSVQVGLMVEPLTVIEGRAAAEGTQISQQSTLAEFAETMLRNLVNHAESYATRLSRPDGQGYADYIPVSALQEWYNNFRRRFEQNPYFWRSLRSV</sequence>
<proteinExistence type="inferred from homology"/>
<evidence type="ECO:0000259" key="2">
    <source>
        <dbReference type="Pfam" id="PF05603"/>
    </source>
</evidence>
<dbReference type="Pfam" id="PF21057">
    <property type="entry name" value="Hikeshi-like_C"/>
    <property type="match status" value="1"/>
</dbReference>
<dbReference type="GO" id="GO:0005634">
    <property type="term" value="C:nucleus"/>
    <property type="evidence" value="ECO:0007669"/>
    <property type="project" value="TreeGrafter"/>
</dbReference>
<feature type="domain" description="Hikeshi-like C-terminal" evidence="3">
    <location>
        <begin position="141"/>
        <end position="200"/>
    </location>
</feature>
<dbReference type="AlphaFoldDB" id="A0AA36H1Q2"/>
<organism evidence="4 5">
    <name type="scientific">Cylicocyclus nassatus</name>
    <name type="common">Nematode worm</name>
    <dbReference type="NCBI Taxonomy" id="53992"/>
    <lineage>
        <taxon>Eukaryota</taxon>
        <taxon>Metazoa</taxon>
        <taxon>Ecdysozoa</taxon>
        <taxon>Nematoda</taxon>
        <taxon>Chromadorea</taxon>
        <taxon>Rhabditida</taxon>
        <taxon>Rhabditina</taxon>
        <taxon>Rhabditomorpha</taxon>
        <taxon>Strongyloidea</taxon>
        <taxon>Strongylidae</taxon>
        <taxon>Cylicocyclus</taxon>
    </lineage>
</organism>
<evidence type="ECO:0000313" key="5">
    <source>
        <dbReference type="Proteomes" id="UP001176961"/>
    </source>
</evidence>
<comment type="similarity">
    <text evidence="1">Belongs to the OPI10 family.</text>
</comment>
<dbReference type="GO" id="GO:0005829">
    <property type="term" value="C:cytosol"/>
    <property type="evidence" value="ECO:0007669"/>
    <property type="project" value="TreeGrafter"/>
</dbReference>
<dbReference type="GO" id="GO:0030544">
    <property type="term" value="F:Hsp70 protein binding"/>
    <property type="evidence" value="ECO:0007669"/>
    <property type="project" value="TreeGrafter"/>
</dbReference>
<dbReference type="InterPro" id="IPR048364">
    <property type="entry name" value="Hikeshi-like_C"/>
</dbReference>
<reference evidence="4" key="1">
    <citation type="submission" date="2023-07" db="EMBL/GenBank/DDBJ databases">
        <authorList>
            <consortium name="CYATHOMIX"/>
        </authorList>
    </citation>
    <scope>NUCLEOTIDE SEQUENCE</scope>
    <source>
        <strain evidence="4">N/A</strain>
    </source>
</reference>
<dbReference type="Pfam" id="PF05603">
    <property type="entry name" value="Hikeshi-like_N"/>
    <property type="match status" value="1"/>
</dbReference>
<evidence type="ECO:0000259" key="3">
    <source>
        <dbReference type="Pfam" id="PF21057"/>
    </source>
</evidence>
<keyword evidence="5" id="KW-1185">Reference proteome</keyword>
<dbReference type="EMBL" id="CATQJL010000305">
    <property type="protein sequence ID" value="CAJ0602409.1"/>
    <property type="molecule type" value="Genomic_DNA"/>
</dbReference>
<gene>
    <name evidence="4" type="ORF">CYNAS_LOCUS14392</name>
</gene>